<dbReference type="PROSITE" id="PS50011">
    <property type="entry name" value="PROTEIN_KINASE_DOM"/>
    <property type="match status" value="1"/>
</dbReference>
<dbReference type="Gene3D" id="1.10.510.10">
    <property type="entry name" value="Transferase(Phosphotransferase) domain 1"/>
    <property type="match status" value="1"/>
</dbReference>
<evidence type="ECO:0000313" key="6">
    <source>
        <dbReference type="Proteomes" id="UP000440732"/>
    </source>
</evidence>
<gene>
    <name evidence="5" type="ORF">PF006_g29025</name>
</gene>
<feature type="repeat" description="ANK" evidence="3">
    <location>
        <begin position="395"/>
        <end position="423"/>
    </location>
</feature>
<dbReference type="InterPro" id="IPR011009">
    <property type="entry name" value="Kinase-like_dom_sf"/>
</dbReference>
<dbReference type="InterPro" id="IPR002110">
    <property type="entry name" value="Ankyrin_rpt"/>
</dbReference>
<feature type="repeat" description="ANK" evidence="3">
    <location>
        <begin position="213"/>
        <end position="245"/>
    </location>
</feature>
<dbReference type="InterPro" id="IPR036770">
    <property type="entry name" value="Ankyrin_rpt-contain_sf"/>
</dbReference>
<feature type="domain" description="Protein kinase" evidence="4">
    <location>
        <begin position="423"/>
        <end position="675"/>
    </location>
</feature>
<feature type="repeat" description="ANK" evidence="3">
    <location>
        <begin position="362"/>
        <end position="394"/>
    </location>
</feature>
<sequence>MKGEATKAAATGSGELEVTVGDREKCTAVQRRCAGVARRLEGFVDPARLVGRSKASAELSKRWRGRERSEEAMELVRQASRRGKWRMLRRLRVQAKRAVPWIEAMLPHRRDFFGGKALHVALWWGRPLFVLQWLVDDGAPVNEKDSRGRTTMYFAARGGRLSVVQWLVDEGAQVDAIGWEGGTALHWAAEGGHLSMMQWLVDMGAQLDDGTGFGITALRRAAGGGHLSVVRWLVDKGARVDQEGERGAPALHCAAKRGHLSVVQWLVDKGARVDVKDGAGDTALHCAATEGHLSVVQCLVEKGAEVDAMYWIHGTALHCAAKRGHLSVVQWLADKGARVDNAGGFRKTALHCAAEEGHLSVRGWTPLHCAAAAGHERIVIFLIKKGGEMNAETIAGKTALVLAVERGHADVMKFLMNYGASISEGLPVIVDGDTQLVSGATPNPNLNEADWLIDPSDVQLNIEPGLTGIKIVEGTWLGTPIEVKKRIKCEKTKNFVEELHRWSNLNHPHVVKLFGVCYAGEPFFVYERAVNGSLRKYCGNPENKPKLWDKLYEAALGLQYLHDRNIVHGVLCCESVVVAANGVAKLRNFGGDADDNAYYCYLEDSKAVPCSADWTAPEVLSRFPLSFESDVFAFGMCIVEAFKDINPWGYISGGSAAIIEAIRAGKLPAKPDEMS</sequence>
<feature type="repeat" description="ANK" evidence="3">
    <location>
        <begin position="279"/>
        <end position="311"/>
    </location>
</feature>
<dbReference type="PROSITE" id="PS50088">
    <property type="entry name" value="ANK_REPEAT"/>
    <property type="match status" value="9"/>
</dbReference>
<evidence type="ECO:0000256" key="3">
    <source>
        <dbReference type="PROSITE-ProRule" id="PRU00023"/>
    </source>
</evidence>
<feature type="repeat" description="ANK" evidence="3">
    <location>
        <begin position="312"/>
        <end position="344"/>
    </location>
</feature>
<feature type="repeat" description="ANK" evidence="3">
    <location>
        <begin position="246"/>
        <end position="278"/>
    </location>
</feature>
<dbReference type="InterPro" id="IPR001245">
    <property type="entry name" value="Ser-Thr/Tyr_kinase_cat_dom"/>
</dbReference>
<evidence type="ECO:0000313" key="5">
    <source>
        <dbReference type="EMBL" id="KAE9072010.1"/>
    </source>
</evidence>
<keyword evidence="2 3" id="KW-0040">ANK repeat</keyword>
<dbReference type="Pfam" id="PF12796">
    <property type="entry name" value="Ank_2"/>
    <property type="match status" value="4"/>
</dbReference>
<evidence type="ECO:0000259" key="4">
    <source>
        <dbReference type="PROSITE" id="PS50011"/>
    </source>
</evidence>
<dbReference type="Proteomes" id="UP000440732">
    <property type="component" value="Unassembled WGS sequence"/>
</dbReference>
<name>A0A6A3QBA2_9STRA</name>
<dbReference type="PRINTS" id="PR01415">
    <property type="entry name" value="ANKYRIN"/>
</dbReference>
<dbReference type="GO" id="GO:0004540">
    <property type="term" value="F:RNA nuclease activity"/>
    <property type="evidence" value="ECO:0007669"/>
    <property type="project" value="TreeGrafter"/>
</dbReference>
<accession>A0A6A3QBA2</accession>
<dbReference type="GO" id="GO:0003723">
    <property type="term" value="F:RNA binding"/>
    <property type="evidence" value="ECO:0007669"/>
    <property type="project" value="TreeGrafter"/>
</dbReference>
<dbReference type="GO" id="GO:0005524">
    <property type="term" value="F:ATP binding"/>
    <property type="evidence" value="ECO:0007669"/>
    <property type="project" value="InterPro"/>
</dbReference>
<keyword evidence="1" id="KW-0677">Repeat</keyword>
<feature type="repeat" description="ANK" evidence="3">
    <location>
        <begin position="113"/>
        <end position="146"/>
    </location>
</feature>
<dbReference type="Gene3D" id="1.25.40.20">
    <property type="entry name" value="Ankyrin repeat-containing domain"/>
    <property type="match status" value="1"/>
</dbReference>
<dbReference type="PROSITE" id="PS50297">
    <property type="entry name" value="ANK_REP_REGION"/>
    <property type="match status" value="8"/>
</dbReference>
<dbReference type="Pfam" id="PF07714">
    <property type="entry name" value="PK_Tyr_Ser-Thr"/>
    <property type="match status" value="1"/>
</dbReference>
<dbReference type="InterPro" id="IPR000719">
    <property type="entry name" value="Prot_kinase_dom"/>
</dbReference>
<evidence type="ECO:0000256" key="2">
    <source>
        <dbReference type="ARBA" id="ARBA00023043"/>
    </source>
</evidence>
<organism evidence="5 6">
    <name type="scientific">Phytophthora fragariae</name>
    <dbReference type="NCBI Taxonomy" id="53985"/>
    <lineage>
        <taxon>Eukaryota</taxon>
        <taxon>Sar</taxon>
        <taxon>Stramenopiles</taxon>
        <taxon>Oomycota</taxon>
        <taxon>Peronosporomycetes</taxon>
        <taxon>Peronosporales</taxon>
        <taxon>Peronosporaceae</taxon>
        <taxon>Phytophthora</taxon>
    </lineage>
</organism>
<dbReference type="SUPFAM" id="SSF48403">
    <property type="entry name" value="Ankyrin repeat"/>
    <property type="match status" value="1"/>
</dbReference>
<comment type="caution">
    <text evidence="5">The sequence shown here is derived from an EMBL/GenBank/DDBJ whole genome shotgun (WGS) entry which is preliminary data.</text>
</comment>
<reference evidence="5 6" key="1">
    <citation type="submission" date="2018-08" db="EMBL/GenBank/DDBJ databases">
        <title>Genomic investigation of the strawberry pathogen Phytophthora fragariae indicates pathogenicity is determined by transcriptional variation in three key races.</title>
        <authorList>
            <person name="Adams T.M."/>
            <person name="Armitage A.D."/>
            <person name="Sobczyk M.K."/>
            <person name="Bates H.J."/>
            <person name="Dunwell J.M."/>
            <person name="Nellist C.F."/>
            <person name="Harrison R.J."/>
        </authorList>
    </citation>
    <scope>NUCLEOTIDE SEQUENCE [LARGE SCALE GENOMIC DNA]</scope>
    <source>
        <strain evidence="5 6">NOV-5</strain>
    </source>
</reference>
<dbReference type="SUPFAM" id="SSF56112">
    <property type="entry name" value="Protein kinase-like (PK-like)"/>
    <property type="match status" value="1"/>
</dbReference>
<dbReference type="PANTHER" id="PTHR24141:SF1">
    <property type="entry name" value="2-5A-DEPENDENT RIBONUCLEASE"/>
    <property type="match status" value="1"/>
</dbReference>
<feature type="repeat" description="ANK" evidence="3">
    <location>
        <begin position="180"/>
        <end position="212"/>
    </location>
</feature>
<dbReference type="SMART" id="SM00248">
    <property type="entry name" value="ANK"/>
    <property type="match status" value="9"/>
</dbReference>
<proteinExistence type="predicted"/>
<dbReference type="PANTHER" id="PTHR24141">
    <property type="entry name" value="2-5A-DEPENDENT RIBONUCLEASE"/>
    <property type="match status" value="1"/>
</dbReference>
<protein>
    <recommendedName>
        <fullName evidence="4">Protein kinase domain-containing protein</fullName>
    </recommendedName>
</protein>
<dbReference type="GO" id="GO:0006396">
    <property type="term" value="P:RNA processing"/>
    <property type="evidence" value="ECO:0007669"/>
    <property type="project" value="TreeGrafter"/>
</dbReference>
<dbReference type="AlphaFoldDB" id="A0A6A3QBA2"/>
<evidence type="ECO:0000256" key="1">
    <source>
        <dbReference type="ARBA" id="ARBA00022737"/>
    </source>
</evidence>
<dbReference type="EMBL" id="QXGA01004621">
    <property type="protein sequence ID" value="KAE9072010.1"/>
    <property type="molecule type" value="Genomic_DNA"/>
</dbReference>
<feature type="repeat" description="ANK" evidence="3">
    <location>
        <begin position="147"/>
        <end position="179"/>
    </location>
</feature>
<feature type="non-terminal residue" evidence="5">
    <location>
        <position position="675"/>
    </location>
</feature>
<dbReference type="GO" id="GO:0004672">
    <property type="term" value="F:protein kinase activity"/>
    <property type="evidence" value="ECO:0007669"/>
    <property type="project" value="InterPro"/>
</dbReference>